<dbReference type="SUPFAM" id="SSF55909">
    <property type="entry name" value="Pentein"/>
    <property type="match status" value="1"/>
</dbReference>
<name>A0A382TB33_9ZZZZ</name>
<dbReference type="AlphaFoldDB" id="A0A382TB33"/>
<protein>
    <submittedName>
        <fullName evidence="3">Uncharacterized protein</fullName>
    </submittedName>
</protein>
<feature type="non-terminal residue" evidence="3">
    <location>
        <position position="240"/>
    </location>
</feature>
<dbReference type="PANTHER" id="PTHR10488:SF1">
    <property type="entry name" value="GLYCINE AMIDINOTRANSFERASE, MITOCHONDRIAL"/>
    <property type="match status" value="1"/>
</dbReference>
<keyword evidence="2" id="KW-0808">Transferase</keyword>
<evidence type="ECO:0000256" key="1">
    <source>
        <dbReference type="ARBA" id="ARBA00006943"/>
    </source>
</evidence>
<dbReference type="PANTHER" id="PTHR10488">
    <property type="entry name" value="GLYCINE AMIDINOTRANSFERASE, MITOCHONDRIAL"/>
    <property type="match status" value="1"/>
</dbReference>
<evidence type="ECO:0000313" key="3">
    <source>
        <dbReference type="EMBL" id="SVD19334.1"/>
    </source>
</evidence>
<dbReference type="GO" id="GO:0015067">
    <property type="term" value="F:amidinotransferase activity"/>
    <property type="evidence" value="ECO:0007669"/>
    <property type="project" value="InterPro"/>
</dbReference>
<accession>A0A382TB33</accession>
<gene>
    <name evidence="3" type="ORF">METZ01_LOCUS372188</name>
</gene>
<sequence length="240" mass="27483">MSVNSHNGWDRLKEIVVGTAERSAAVLSWEQQEPPKSDVINKAREVSSGAFPGWFLDEIGEDLEALCGVIREYGAVVHRPKVHDLAEVYSSPFWSSTSNNIYNVRDLHLVVGNTVIETPSQHISRYYEASALYHVWYKYFDEGFKWISAPKPLHAEPPILPYFRDDEERVLTNEDIRHRELTSGRIEKLHKLSEKEVLFEAANTLRMGKDLLYLMSSSGNHKGAKWLQSVLGDEYRVHVT</sequence>
<reference evidence="3" key="1">
    <citation type="submission" date="2018-05" db="EMBL/GenBank/DDBJ databases">
        <authorList>
            <person name="Lanie J.A."/>
            <person name="Ng W.-L."/>
            <person name="Kazmierczak K.M."/>
            <person name="Andrzejewski T.M."/>
            <person name="Davidsen T.M."/>
            <person name="Wayne K.J."/>
            <person name="Tettelin H."/>
            <person name="Glass J.I."/>
            <person name="Rusch D."/>
            <person name="Podicherti R."/>
            <person name="Tsui H.-C.T."/>
            <person name="Winkler M.E."/>
        </authorList>
    </citation>
    <scope>NUCLEOTIDE SEQUENCE</scope>
</reference>
<dbReference type="EMBL" id="UINC01135284">
    <property type="protein sequence ID" value="SVD19334.1"/>
    <property type="molecule type" value="Genomic_DNA"/>
</dbReference>
<comment type="similarity">
    <text evidence="1">Belongs to the amidinotransferase family.</text>
</comment>
<organism evidence="3">
    <name type="scientific">marine metagenome</name>
    <dbReference type="NCBI Taxonomy" id="408172"/>
    <lineage>
        <taxon>unclassified sequences</taxon>
        <taxon>metagenomes</taxon>
        <taxon>ecological metagenomes</taxon>
    </lineage>
</organism>
<dbReference type="Gene3D" id="3.75.10.10">
    <property type="entry name" value="L-arginine/glycine Amidinotransferase, Chain A"/>
    <property type="match status" value="1"/>
</dbReference>
<proteinExistence type="inferred from homology"/>
<evidence type="ECO:0000256" key="2">
    <source>
        <dbReference type="ARBA" id="ARBA00022679"/>
    </source>
</evidence>
<dbReference type="InterPro" id="IPR033195">
    <property type="entry name" value="AmidinoTrfase"/>
</dbReference>